<protein>
    <submittedName>
        <fullName evidence="3">Uncharacterized protein</fullName>
    </submittedName>
</protein>
<dbReference type="RefSeq" id="WP_140460015.1">
    <property type="nucleotide sequence ID" value="NZ_BAABFI010000010.1"/>
</dbReference>
<dbReference type="Proteomes" id="UP000577956">
    <property type="component" value="Unassembled WGS sequence"/>
</dbReference>
<evidence type="ECO:0000313" key="4">
    <source>
        <dbReference type="Proteomes" id="UP000577956"/>
    </source>
</evidence>
<evidence type="ECO:0000313" key="5">
    <source>
        <dbReference type="Proteomes" id="UP000618382"/>
    </source>
</evidence>
<dbReference type="AlphaFoldDB" id="A0A7Y9FIH6"/>
<reference evidence="2 5" key="2">
    <citation type="submission" date="2021-01" db="EMBL/GenBank/DDBJ databases">
        <title>Whole genome shotgun sequence of Cellulomonas oligotrophica NBRC 109435.</title>
        <authorList>
            <person name="Komaki H."/>
            <person name="Tamura T."/>
        </authorList>
    </citation>
    <scope>NUCLEOTIDE SEQUENCE [LARGE SCALE GENOMIC DNA]</scope>
    <source>
        <strain evidence="2 5">NBRC 109435</strain>
    </source>
</reference>
<sequence length="221" mass="23699">MTPTPPDVPADDVAAPAPTGWWRRNRWALAALPFALVLALLASSDRVVSWWWTQGLHRPTTAAPGAELVFRDVLTDADGDHDVAVTLHLDGVEETTVAWEDGTPLDLPPGTRALRVDLTLGAEPDAALRVCGLAVRGSDGTRYEYVPQTAGAFQPSSPCVPPDAPGPWPASGWSAPEPDPTEHDRPATWTVSPVVVLPDDVEPDAVLVWWQMPDYAVLPLG</sequence>
<keyword evidence="5" id="KW-1185">Reference proteome</keyword>
<proteinExistence type="predicted"/>
<organism evidence="3 4">
    <name type="scientific">Cellulomonas oligotrophica</name>
    <dbReference type="NCBI Taxonomy" id="931536"/>
    <lineage>
        <taxon>Bacteria</taxon>
        <taxon>Bacillati</taxon>
        <taxon>Actinomycetota</taxon>
        <taxon>Actinomycetes</taxon>
        <taxon>Micrococcales</taxon>
        <taxon>Cellulomonadaceae</taxon>
        <taxon>Cellulomonas</taxon>
    </lineage>
</organism>
<feature type="compositionally biased region" description="Pro residues" evidence="1">
    <location>
        <begin position="158"/>
        <end position="168"/>
    </location>
</feature>
<evidence type="ECO:0000313" key="2">
    <source>
        <dbReference type="EMBL" id="GIG33123.1"/>
    </source>
</evidence>
<accession>A0A7Y9FIH6</accession>
<gene>
    <name evidence="3" type="ORF">BKA21_003221</name>
    <name evidence="2" type="ORF">Col01nite_22820</name>
</gene>
<dbReference type="EMBL" id="BONN01000005">
    <property type="protein sequence ID" value="GIG33123.1"/>
    <property type="molecule type" value="Genomic_DNA"/>
</dbReference>
<comment type="caution">
    <text evidence="3">The sequence shown here is derived from an EMBL/GenBank/DDBJ whole genome shotgun (WGS) entry which is preliminary data.</text>
</comment>
<reference evidence="3 4" key="1">
    <citation type="submission" date="2020-07" db="EMBL/GenBank/DDBJ databases">
        <title>Sequencing the genomes of 1000 actinobacteria strains.</title>
        <authorList>
            <person name="Klenk H.-P."/>
        </authorList>
    </citation>
    <scope>NUCLEOTIDE SEQUENCE [LARGE SCALE GENOMIC DNA]</scope>
    <source>
        <strain evidence="3 4">DSM 24482</strain>
    </source>
</reference>
<feature type="region of interest" description="Disordered" evidence="1">
    <location>
        <begin position="152"/>
        <end position="186"/>
    </location>
</feature>
<evidence type="ECO:0000256" key="1">
    <source>
        <dbReference type="SAM" id="MobiDB-lite"/>
    </source>
</evidence>
<dbReference type="EMBL" id="JACCBK010000001">
    <property type="protein sequence ID" value="NYD87672.1"/>
    <property type="molecule type" value="Genomic_DNA"/>
</dbReference>
<name>A0A7Y9FIH6_9CELL</name>
<dbReference type="Proteomes" id="UP000618382">
    <property type="component" value="Unassembled WGS sequence"/>
</dbReference>
<evidence type="ECO:0000313" key="3">
    <source>
        <dbReference type="EMBL" id="NYD87672.1"/>
    </source>
</evidence>